<feature type="transmembrane region" description="Helical" evidence="1">
    <location>
        <begin position="64"/>
        <end position="97"/>
    </location>
</feature>
<feature type="transmembrane region" description="Helical" evidence="1">
    <location>
        <begin position="109"/>
        <end position="128"/>
    </location>
</feature>
<dbReference type="RefSeq" id="WP_186923335.1">
    <property type="nucleotide sequence ID" value="NZ_JACOFW010000014.1"/>
</dbReference>
<dbReference type="EMBL" id="JACOFW010000014">
    <property type="protein sequence ID" value="MBC3808266.1"/>
    <property type="molecule type" value="Genomic_DNA"/>
</dbReference>
<evidence type="ECO:0000313" key="3">
    <source>
        <dbReference type="Proteomes" id="UP000648257"/>
    </source>
</evidence>
<accession>A0ABR6X5W3</accession>
<keyword evidence="1" id="KW-0812">Transmembrane</keyword>
<evidence type="ECO:0000313" key="2">
    <source>
        <dbReference type="EMBL" id="MBC3808266.1"/>
    </source>
</evidence>
<organism evidence="2 3">
    <name type="scientific">Undibacterium seohonense</name>
    <dbReference type="NCBI Taxonomy" id="1344950"/>
    <lineage>
        <taxon>Bacteria</taxon>
        <taxon>Pseudomonadati</taxon>
        <taxon>Pseudomonadota</taxon>
        <taxon>Betaproteobacteria</taxon>
        <taxon>Burkholderiales</taxon>
        <taxon>Oxalobacteraceae</taxon>
        <taxon>Undibacterium</taxon>
    </lineage>
</organism>
<reference evidence="2 3" key="1">
    <citation type="submission" date="2020-08" db="EMBL/GenBank/DDBJ databases">
        <title>Novel species isolated from subtropical streams in China.</title>
        <authorList>
            <person name="Lu H."/>
        </authorList>
    </citation>
    <scope>NUCLEOTIDE SEQUENCE [LARGE SCALE GENOMIC DNA]</scope>
    <source>
        <strain evidence="2 3">KACC 16656</strain>
    </source>
</reference>
<evidence type="ECO:0000256" key="1">
    <source>
        <dbReference type="SAM" id="Phobius"/>
    </source>
</evidence>
<name>A0ABR6X5W3_9BURK</name>
<gene>
    <name evidence="2" type="ORF">H8K52_13010</name>
</gene>
<comment type="caution">
    <text evidence="2">The sequence shown here is derived from an EMBL/GenBank/DDBJ whole genome shotgun (WGS) entry which is preliminary data.</text>
</comment>
<proteinExistence type="predicted"/>
<sequence length="129" mass="14201">MKLLLKRCGSCGVEYKLENVRVDDHWNKWTTEPAFCYCPHCDAKLDGVHPDSIDLAKHLTPTNVIIFIGLLIVFLIGTVTNTLLFSGTSSVIGFGLWLAAKSTVKDHRIIGWLLVGIAVTIFGVVAVYV</sequence>
<protein>
    <submittedName>
        <fullName evidence="2">Uncharacterized protein</fullName>
    </submittedName>
</protein>
<keyword evidence="3" id="KW-1185">Reference proteome</keyword>
<keyword evidence="1" id="KW-1133">Transmembrane helix</keyword>
<dbReference type="Proteomes" id="UP000648257">
    <property type="component" value="Unassembled WGS sequence"/>
</dbReference>
<keyword evidence="1" id="KW-0472">Membrane</keyword>